<dbReference type="EMBL" id="QJPH01000508">
    <property type="protein sequence ID" value="PZN71792.1"/>
    <property type="molecule type" value="Genomic_DNA"/>
</dbReference>
<reference evidence="7 8" key="1">
    <citation type="journal article" date="2018" name="Aquat. Microb. Ecol.">
        <title>Gammaproteobacterial methanotrophs dominate.</title>
        <authorList>
            <person name="Rissanen A.J."/>
            <person name="Saarenheimo J."/>
            <person name="Tiirola M."/>
            <person name="Peura S."/>
            <person name="Aalto S.L."/>
            <person name="Karvinen A."/>
            <person name="Nykanen H."/>
        </authorList>
    </citation>
    <scope>NUCLEOTIDE SEQUENCE [LARGE SCALE GENOMIC DNA]</scope>
    <source>
        <strain evidence="7">AMbin10</strain>
    </source>
</reference>
<dbReference type="GO" id="GO:0006508">
    <property type="term" value="P:proteolysis"/>
    <property type="evidence" value="ECO:0007669"/>
    <property type="project" value="UniProtKB-KW"/>
</dbReference>
<keyword evidence="3 7" id="KW-0378">Hydrolase</keyword>
<dbReference type="PROSITE" id="PS51935">
    <property type="entry name" value="NLPC_P60"/>
    <property type="match status" value="1"/>
</dbReference>
<keyword evidence="5" id="KW-1133">Transmembrane helix</keyword>
<dbReference type="Pfam" id="PF00877">
    <property type="entry name" value="NLPC_P60"/>
    <property type="match status" value="1"/>
</dbReference>
<keyword evidence="4" id="KW-0788">Thiol protease</keyword>
<comment type="caution">
    <text evidence="7">The sequence shown here is derived from an EMBL/GenBank/DDBJ whole genome shotgun (WGS) entry which is preliminary data.</text>
</comment>
<dbReference type="SUPFAM" id="SSF54001">
    <property type="entry name" value="Cysteine proteinases"/>
    <property type="match status" value="1"/>
</dbReference>
<dbReference type="PANTHER" id="PTHR47053">
    <property type="entry name" value="MUREIN DD-ENDOPEPTIDASE MEPH-RELATED"/>
    <property type="match status" value="1"/>
</dbReference>
<evidence type="ECO:0000256" key="4">
    <source>
        <dbReference type="ARBA" id="ARBA00022807"/>
    </source>
</evidence>
<evidence type="ECO:0000259" key="6">
    <source>
        <dbReference type="PROSITE" id="PS51935"/>
    </source>
</evidence>
<gene>
    <name evidence="7" type="ORF">DM484_25495</name>
</gene>
<dbReference type="AlphaFoldDB" id="A0A2W4QI64"/>
<dbReference type="Proteomes" id="UP000249396">
    <property type="component" value="Unassembled WGS sequence"/>
</dbReference>
<name>A0A2W4QI64_9GAMM</name>
<dbReference type="GO" id="GO:0008234">
    <property type="term" value="F:cysteine-type peptidase activity"/>
    <property type="evidence" value="ECO:0007669"/>
    <property type="project" value="UniProtKB-KW"/>
</dbReference>
<sequence>MDGNLSLGQVFDSNYFWPTVSHPCGLDSGNPCRNDGTFGNQCNSTALPGGLGFGQRWFFCLILLLAFLLVAGCASKPKIASPTPVPTATDGLLSYALSLQGTPYRWGKSSPEDGFDCSGFVWHVYRQYGYTIPRTAAQIAYNLPEVATEDRRPGDILVFNYQDQAFAHVGLYLGNDSFIHASSGKASVTVSNLDTPYWWGRFAGVRRPAR</sequence>
<evidence type="ECO:0000256" key="2">
    <source>
        <dbReference type="ARBA" id="ARBA00022670"/>
    </source>
</evidence>
<protein>
    <submittedName>
        <fullName evidence="7">Hydrolase</fullName>
    </submittedName>
</protein>
<feature type="transmembrane region" description="Helical" evidence="5">
    <location>
        <begin position="56"/>
        <end position="74"/>
    </location>
</feature>
<dbReference type="InterPro" id="IPR051202">
    <property type="entry name" value="Peptidase_C40"/>
</dbReference>
<keyword evidence="5" id="KW-0472">Membrane</keyword>
<evidence type="ECO:0000313" key="8">
    <source>
        <dbReference type="Proteomes" id="UP000249396"/>
    </source>
</evidence>
<organism evidence="7 8">
    <name type="scientific">Candidatus Methylumidiphilus alinenensis</name>
    <dbReference type="NCBI Taxonomy" id="2202197"/>
    <lineage>
        <taxon>Bacteria</taxon>
        <taxon>Pseudomonadati</taxon>
        <taxon>Pseudomonadota</taxon>
        <taxon>Gammaproteobacteria</taxon>
        <taxon>Methylococcales</taxon>
        <taxon>Candidatus Methylumidiphilus</taxon>
    </lineage>
</organism>
<dbReference type="PANTHER" id="PTHR47053:SF1">
    <property type="entry name" value="MUREIN DD-ENDOPEPTIDASE MEPH-RELATED"/>
    <property type="match status" value="1"/>
</dbReference>
<evidence type="ECO:0000256" key="5">
    <source>
        <dbReference type="SAM" id="Phobius"/>
    </source>
</evidence>
<evidence type="ECO:0000256" key="3">
    <source>
        <dbReference type="ARBA" id="ARBA00022801"/>
    </source>
</evidence>
<keyword evidence="5" id="KW-0812">Transmembrane</keyword>
<dbReference type="Gene3D" id="3.90.1720.10">
    <property type="entry name" value="endopeptidase domain like (from Nostoc punctiforme)"/>
    <property type="match status" value="1"/>
</dbReference>
<evidence type="ECO:0000256" key="1">
    <source>
        <dbReference type="ARBA" id="ARBA00007074"/>
    </source>
</evidence>
<proteinExistence type="inferred from homology"/>
<feature type="domain" description="NlpC/P60" evidence="6">
    <location>
        <begin position="86"/>
        <end position="209"/>
    </location>
</feature>
<accession>A0A2W4QI64</accession>
<evidence type="ECO:0000313" key="7">
    <source>
        <dbReference type="EMBL" id="PZN71792.1"/>
    </source>
</evidence>
<comment type="similarity">
    <text evidence="1">Belongs to the peptidase C40 family.</text>
</comment>
<keyword evidence="2" id="KW-0645">Protease</keyword>
<dbReference type="InterPro" id="IPR038765">
    <property type="entry name" value="Papain-like_cys_pep_sf"/>
</dbReference>
<dbReference type="InterPro" id="IPR000064">
    <property type="entry name" value="NLP_P60_dom"/>
</dbReference>